<gene>
    <name evidence="1" type="ORF">HPB50_008383</name>
</gene>
<evidence type="ECO:0000313" key="2">
    <source>
        <dbReference type="Proteomes" id="UP000821845"/>
    </source>
</evidence>
<sequence length="143" mass="15430">MQDDSMDAGFAGRDDLLRSAAEASKSGSHTLKCPEEQGSSSHVAGEGVPANCVLLEETLGSRSVVTKGTCVTVLSCVPAARSPSKKYKQTIRRLQAKVAAQRKTIKRLLRQPHQAPSSTSKALGIIRPHVTEELLNFFLHMFA</sequence>
<proteinExistence type="predicted"/>
<comment type="caution">
    <text evidence="1">The sequence shown here is derived from an EMBL/GenBank/DDBJ whole genome shotgun (WGS) entry which is preliminary data.</text>
</comment>
<name>A0ACB7SP80_HYAAI</name>
<dbReference type="EMBL" id="CM023483">
    <property type="protein sequence ID" value="KAH6935714.1"/>
    <property type="molecule type" value="Genomic_DNA"/>
</dbReference>
<keyword evidence="2" id="KW-1185">Reference proteome</keyword>
<reference evidence="1" key="1">
    <citation type="submission" date="2020-05" db="EMBL/GenBank/DDBJ databases">
        <title>Large-scale comparative analyses of tick genomes elucidate their genetic diversity and vector capacities.</title>
        <authorList>
            <person name="Jia N."/>
            <person name="Wang J."/>
            <person name="Shi W."/>
            <person name="Du L."/>
            <person name="Sun Y."/>
            <person name="Zhan W."/>
            <person name="Jiang J."/>
            <person name="Wang Q."/>
            <person name="Zhang B."/>
            <person name="Ji P."/>
            <person name="Sakyi L.B."/>
            <person name="Cui X."/>
            <person name="Yuan T."/>
            <person name="Jiang B."/>
            <person name="Yang W."/>
            <person name="Lam T.T.-Y."/>
            <person name="Chang Q."/>
            <person name="Ding S."/>
            <person name="Wang X."/>
            <person name="Zhu J."/>
            <person name="Ruan X."/>
            <person name="Zhao L."/>
            <person name="Wei J."/>
            <person name="Que T."/>
            <person name="Du C."/>
            <person name="Cheng J."/>
            <person name="Dai P."/>
            <person name="Han X."/>
            <person name="Huang E."/>
            <person name="Gao Y."/>
            <person name="Liu J."/>
            <person name="Shao H."/>
            <person name="Ye R."/>
            <person name="Li L."/>
            <person name="Wei W."/>
            <person name="Wang X."/>
            <person name="Wang C."/>
            <person name="Yang T."/>
            <person name="Huo Q."/>
            <person name="Li W."/>
            <person name="Guo W."/>
            <person name="Chen H."/>
            <person name="Zhou L."/>
            <person name="Ni X."/>
            <person name="Tian J."/>
            <person name="Zhou Y."/>
            <person name="Sheng Y."/>
            <person name="Liu T."/>
            <person name="Pan Y."/>
            <person name="Xia L."/>
            <person name="Li J."/>
            <person name="Zhao F."/>
            <person name="Cao W."/>
        </authorList>
    </citation>
    <scope>NUCLEOTIDE SEQUENCE</scope>
    <source>
        <strain evidence="1">Hyas-2018</strain>
    </source>
</reference>
<evidence type="ECO:0000313" key="1">
    <source>
        <dbReference type="EMBL" id="KAH6935714.1"/>
    </source>
</evidence>
<dbReference type="Proteomes" id="UP000821845">
    <property type="component" value="Chromosome 3"/>
</dbReference>
<organism evidence="1 2">
    <name type="scientific">Hyalomma asiaticum</name>
    <name type="common">Tick</name>
    <dbReference type="NCBI Taxonomy" id="266040"/>
    <lineage>
        <taxon>Eukaryota</taxon>
        <taxon>Metazoa</taxon>
        <taxon>Ecdysozoa</taxon>
        <taxon>Arthropoda</taxon>
        <taxon>Chelicerata</taxon>
        <taxon>Arachnida</taxon>
        <taxon>Acari</taxon>
        <taxon>Parasitiformes</taxon>
        <taxon>Ixodida</taxon>
        <taxon>Ixodoidea</taxon>
        <taxon>Ixodidae</taxon>
        <taxon>Hyalomminae</taxon>
        <taxon>Hyalomma</taxon>
    </lineage>
</organism>
<protein>
    <submittedName>
        <fullName evidence="1">Uncharacterized protein</fullName>
    </submittedName>
</protein>
<accession>A0ACB7SP80</accession>